<dbReference type="RefSeq" id="WP_185193280.1">
    <property type="nucleotide sequence ID" value="NZ_JACKXD010000003.1"/>
</dbReference>
<dbReference type="InterPro" id="IPR050490">
    <property type="entry name" value="Bact_solute-bd_prot1"/>
</dbReference>
<reference evidence="2 3" key="1">
    <citation type="submission" date="2020-08" db="EMBL/GenBank/DDBJ databases">
        <authorList>
            <person name="Seo M.-J."/>
        </authorList>
    </citation>
    <scope>NUCLEOTIDE SEQUENCE [LARGE SCALE GENOMIC DNA]</scope>
    <source>
        <strain evidence="2 3">MBLA0160</strain>
    </source>
</reference>
<comment type="caution">
    <text evidence="2">The sequence shown here is derived from an EMBL/GenBank/DDBJ whole genome shotgun (WGS) entry which is preliminary data.</text>
</comment>
<evidence type="ECO:0000313" key="3">
    <source>
        <dbReference type="Proteomes" id="UP000546257"/>
    </source>
</evidence>
<dbReference type="SUPFAM" id="SSF53850">
    <property type="entry name" value="Periplasmic binding protein-like II"/>
    <property type="match status" value="1"/>
</dbReference>
<organism evidence="2 3">
    <name type="scientific">Halobellus ruber</name>
    <dbReference type="NCBI Taxonomy" id="2761102"/>
    <lineage>
        <taxon>Archaea</taxon>
        <taxon>Methanobacteriati</taxon>
        <taxon>Methanobacteriota</taxon>
        <taxon>Stenosarchaea group</taxon>
        <taxon>Halobacteria</taxon>
        <taxon>Halobacteriales</taxon>
        <taxon>Haloferacaceae</taxon>
        <taxon>Halobellus</taxon>
    </lineage>
</organism>
<feature type="region of interest" description="Disordered" evidence="1">
    <location>
        <begin position="30"/>
        <end position="56"/>
    </location>
</feature>
<dbReference type="AlphaFoldDB" id="A0A7J9SLI7"/>
<dbReference type="Gene3D" id="3.40.190.10">
    <property type="entry name" value="Periplasmic binding protein-like II"/>
    <property type="match status" value="2"/>
</dbReference>
<dbReference type="InterPro" id="IPR006311">
    <property type="entry name" value="TAT_signal"/>
</dbReference>
<protein>
    <submittedName>
        <fullName evidence="2">ABC transporter substrate-binding protein</fullName>
    </submittedName>
</protein>
<dbReference type="EMBL" id="JACKXD010000003">
    <property type="protein sequence ID" value="MBB6646886.1"/>
    <property type="molecule type" value="Genomic_DNA"/>
</dbReference>
<dbReference type="PANTHER" id="PTHR43649">
    <property type="entry name" value="ARABINOSE-BINDING PROTEIN-RELATED"/>
    <property type="match status" value="1"/>
</dbReference>
<evidence type="ECO:0000256" key="1">
    <source>
        <dbReference type="SAM" id="MobiDB-lite"/>
    </source>
</evidence>
<sequence>MNSAKSRRRFIQAAGAATVAGLAGCSGQGGDGGDGGSGGDGDSGGDGGESTTMGSGGGSSVTIKFWHAMGGSLAQRIDDIVAGFEEQSDGITVETTSRNSYRDNLNATTQAVSSGDPPALSQIFEIGTQLALDSQAFVPVEDIIPSGQIDYDNFLDPVLDFYRIDGKLNSMPFNSSNSIMMYNRDAFEEAGLDPDSPPTTYQGITDAANTLTSETDIEKGITFPNHSWFVEGWMAEQNALLVNNDNGRSGRATESNLDSDAARNIFEWWVDLYNQDQYLNPGIEAWGEAQQAFLTQQTGMIIYSTSSIAPMKQGAADNGFELDTAYLPVPEGNRTGLPIGGASLWVPDGLSSDQEQAAGELLLYLTQPEQQASWHRGTGYFPVRQEAITQLEEDGFYEENPSFRTAIDQLNETESTPATSGALMGPFPEVRTIIEEGYVSMIQSNDPDIPSALSNVKSDVDSAIQSYNDRVS</sequence>
<dbReference type="InterPro" id="IPR006059">
    <property type="entry name" value="SBP"/>
</dbReference>
<proteinExistence type="predicted"/>
<keyword evidence="3" id="KW-1185">Reference proteome</keyword>
<name>A0A7J9SLI7_9EURY</name>
<gene>
    <name evidence="2" type="ORF">H5V44_11425</name>
</gene>
<dbReference type="PROSITE" id="PS51318">
    <property type="entry name" value="TAT"/>
    <property type="match status" value="1"/>
</dbReference>
<dbReference type="PROSITE" id="PS51257">
    <property type="entry name" value="PROKAR_LIPOPROTEIN"/>
    <property type="match status" value="1"/>
</dbReference>
<dbReference type="Proteomes" id="UP000546257">
    <property type="component" value="Unassembled WGS sequence"/>
</dbReference>
<dbReference type="Pfam" id="PF13416">
    <property type="entry name" value="SBP_bac_8"/>
    <property type="match status" value="1"/>
</dbReference>
<evidence type="ECO:0000313" key="2">
    <source>
        <dbReference type="EMBL" id="MBB6646886.1"/>
    </source>
</evidence>
<accession>A0A7J9SLI7</accession>
<dbReference type="CDD" id="cd14748">
    <property type="entry name" value="PBP2_UgpB"/>
    <property type="match status" value="1"/>
</dbReference>
<dbReference type="PANTHER" id="PTHR43649:SF12">
    <property type="entry name" value="DIACETYLCHITOBIOSE BINDING PROTEIN DASA"/>
    <property type="match status" value="1"/>
</dbReference>